<name>A0A6J4IIG3_9ACTN</name>
<accession>A0A6J4IIG3</accession>
<keyword evidence="1" id="KW-0812">Transmembrane</keyword>
<dbReference type="EMBL" id="CADCSY010000104">
    <property type="protein sequence ID" value="CAA9253021.1"/>
    <property type="molecule type" value="Genomic_DNA"/>
</dbReference>
<keyword evidence="1" id="KW-0472">Membrane</keyword>
<organism evidence="2">
    <name type="scientific">uncultured Acidimicrobiales bacterium</name>
    <dbReference type="NCBI Taxonomy" id="310071"/>
    <lineage>
        <taxon>Bacteria</taxon>
        <taxon>Bacillati</taxon>
        <taxon>Actinomycetota</taxon>
        <taxon>Acidimicrobiia</taxon>
        <taxon>Acidimicrobiales</taxon>
        <taxon>environmental samples</taxon>
    </lineage>
</organism>
<evidence type="ECO:0000256" key="1">
    <source>
        <dbReference type="SAM" id="Phobius"/>
    </source>
</evidence>
<proteinExistence type="predicted"/>
<evidence type="ECO:0000313" key="2">
    <source>
        <dbReference type="EMBL" id="CAA9253021.1"/>
    </source>
</evidence>
<protein>
    <submittedName>
        <fullName evidence="2">Uncharacterized protein</fullName>
    </submittedName>
</protein>
<reference evidence="2" key="1">
    <citation type="submission" date="2020-02" db="EMBL/GenBank/DDBJ databases">
        <authorList>
            <person name="Meier V. D."/>
        </authorList>
    </citation>
    <scope>NUCLEOTIDE SEQUENCE</scope>
    <source>
        <strain evidence="2">AVDCRST_MAG20</strain>
    </source>
</reference>
<sequence>MKDKLTKVKLGRIAYLVSTITMAVAVTGAGFKWG</sequence>
<dbReference type="AlphaFoldDB" id="A0A6J4IIG3"/>
<keyword evidence="1" id="KW-1133">Transmembrane helix</keyword>
<gene>
    <name evidence="2" type="ORF">AVDCRST_MAG20-2367</name>
</gene>
<feature type="transmembrane region" description="Helical" evidence="1">
    <location>
        <begin position="12"/>
        <end position="31"/>
    </location>
</feature>